<accession>A0ABU2YFX9</accession>
<dbReference type="RefSeq" id="WP_311425847.1">
    <property type="nucleotide sequence ID" value="NZ_JAVRIA010000001.1"/>
</dbReference>
<gene>
    <name evidence="2" type="ORF">RM697_00350</name>
</gene>
<feature type="coiled-coil region" evidence="1">
    <location>
        <begin position="45"/>
        <end position="72"/>
    </location>
</feature>
<sequence>MKTFIILIILSISCQIDLLAQTPEQKKQIEEAKRKADSIMNLPHIKEMMKKAKDAEAEFERLEKERKAKEKLKPKPNNKPKVETAKSKQSDFYWYKTMASNTDGMFKDWNYGAASLRAGFYDRKIRDYVYVSFGSISKDGEVNINLPTLDEEALPFKPITTPYSDGDMLFYFKHLNLDNVKTEWISTRFMLEVHQGYTVLGTIKMGNAIKPVVNLNAPCCTDKAGDGYTASYIYVKSPTQVSGSVDSKTGGKITHEINLKTGWNLIKIEVSGTVGNNQWKNMKHTSLSSMPTDAKYYFLKN</sequence>
<proteinExistence type="predicted"/>
<protein>
    <submittedName>
        <fullName evidence="2">Uncharacterized protein</fullName>
    </submittedName>
</protein>
<name>A0ABU2YFX9_9FLAO</name>
<organism evidence="2 3">
    <name type="scientific">Microcosmobacter mediterraneus</name>
    <dbReference type="NCBI Taxonomy" id="3075607"/>
    <lineage>
        <taxon>Bacteria</taxon>
        <taxon>Pseudomonadati</taxon>
        <taxon>Bacteroidota</taxon>
        <taxon>Flavobacteriia</taxon>
        <taxon>Flavobacteriales</taxon>
        <taxon>Flavobacteriaceae</taxon>
        <taxon>Microcosmobacter</taxon>
    </lineage>
</organism>
<evidence type="ECO:0000256" key="1">
    <source>
        <dbReference type="SAM" id="Coils"/>
    </source>
</evidence>
<comment type="caution">
    <text evidence="2">The sequence shown here is derived from an EMBL/GenBank/DDBJ whole genome shotgun (WGS) entry which is preliminary data.</text>
</comment>
<keyword evidence="1" id="KW-0175">Coiled coil</keyword>
<evidence type="ECO:0000313" key="3">
    <source>
        <dbReference type="Proteomes" id="UP001259492"/>
    </source>
</evidence>
<evidence type="ECO:0000313" key="2">
    <source>
        <dbReference type="EMBL" id="MDT0557073.1"/>
    </source>
</evidence>
<dbReference type="Proteomes" id="UP001259492">
    <property type="component" value="Unassembled WGS sequence"/>
</dbReference>
<reference evidence="2 3" key="1">
    <citation type="submission" date="2023-09" db="EMBL/GenBank/DDBJ databases">
        <authorList>
            <person name="Rey-Velasco X."/>
        </authorList>
    </citation>
    <scope>NUCLEOTIDE SEQUENCE [LARGE SCALE GENOMIC DNA]</scope>
    <source>
        <strain evidence="2 3">W332</strain>
    </source>
</reference>
<keyword evidence="3" id="KW-1185">Reference proteome</keyword>
<dbReference type="EMBL" id="JAVRIA010000001">
    <property type="protein sequence ID" value="MDT0557073.1"/>
    <property type="molecule type" value="Genomic_DNA"/>
</dbReference>